<proteinExistence type="predicted"/>
<keyword evidence="2" id="KW-1185">Reference proteome</keyword>
<dbReference type="GO" id="GO:0097351">
    <property type="term" value="F:toxin sequestering activity"/>
    <property type="evidence" value="ECO:0007669"/>
    <property type="project" value="InterPro"/>
</dbReference>
<dbReference type="EMBL" id="CP010554">
    <property type="protein sequence ID" value="AJP49005.1"/>
    <property type="molecule type" value="Genomic_DNA"/>
</dbReference>
<dbReference type="KEGG" id="rbu:PG1C_12380"/>
<dbReference type="Proteomes" id="UP000061603">
    <property type="component" value="Chromosome"/>
</dbReference>
<dbReference type="InterPro" id="IPR037914">
    <property type="entry name" value="SpoVT-AbrB_sf"/>
</dbReference>
<sequence>MPTTLQLESTLTDRYQTTVPDGVRRALNLGKRDRIRYLVQSDGSVILQRAEETDDPVLGSFLNFLAQDIHAHPQRVAALDKDLTKRMRNLTKGVKADLNAPLDPADE</sequence>
<organism evidence="1 2">
    <name type="scientific">Rugosibacter aromaticivorans</name>
    <dbReference type="NCBI Taxonomy" id="1565605"/>
    <lineage>
        <taxon>Bacteria</taxon>
        <taxon>Pseudomonadati</taxon>
        <taxon>Pseudomonadota</taxon>
        <taxon>Betaproteobacteria</taxon>
        <taxon>Nitrosomonadales</taxon>
        <taxon>Sterolibacteriaceae</taxon>
        <taxon>Rugosibacter</taxon>
    </lineage>
</organism>
<dbReference type="STRING" id="1565605.PG1C_12380"/>
<protein>
    <submittedName>
        <fullName evidence="1">Regulator</fullName>
    </submittedName>
</protein>
<dbReference type="Pfam" id="PF15937">
    <property type="entry name" value="PrlF_antitoxin"/>
    <property type="match status" value="1"/>
</dbReference>
<dbReference type="GO" id="GO:0001558">
    <property type="term" value="P:regulation of cell growth"/>
    <property type="evidence" value="ECO:0007669"/>
    <property type="project" value="InterPro"/>
</dbReference>
<dbReference type="NCBIfam" id="NF007429">
    <property type="entry name" value="PRK09974.1"/>
    <property type="match status" value="1"/>
</dbReference>
<evidence type="ECO:0000313" key="2">
    <source>
        <dbReference type="Proteomes" id="UP000061603"/>
    </source>
</evidence>
<dbReference type="PATRIC" id="fig|1565605.3.peg.2626"/>
<dbReference type="AlphaFoldDB" id="A0A0C5JAU5"/>
<accession>A0A0C5JAU5</accession>
<dbReference type="SUPFAM" id="SSF89447">
    <property type="entry name" value="AbrB/MazE/MraZ-like"/>
    <property type="match status" value="1"/>
</dbReference>
<reference evidence="1 2" key="1">
    <citation type="journal article" date="2015" name="Genome Announc.">
        <title>Complete Genome Sequence of a Novel Bacterium within the Family Rhodocyclaceae That Degrades Polycyclic Aromatic Hydrocarbons.</title>
        <authorList>
            <person name="Singleton D.R."/>
            <person name="Dickey A.N."/>
            <person name="Scholl E.H."/>
            <person name="Wright F.A."/>
            <person name="Aitken M.D."/>
        </authorList>
    </citation>
    <scope>NUCLEOTIDE SEQUENCE [LARGE SCALE GENOMIC DNA]</scope>
    <source>
        <strain evidence="2">PG1-Ca6</strain>
    </source>
</reference>
<gene>
    <name evidence="1" type="ORF">PG1C_12380</name>
</gene>
<dbReference type="RefSeq" id="WP_202635091.1">
    <property type="nucleotide sequence ID" value="NZ_CP010554.1"/>
</dbReference>
<dbReference type="GO" id="GO:0003700">
    <property type="term" value="F:DNA-binding transcription factor activity"/>
    <property type="evidence" value="ECO:0007669"/>
    <property type="project" value="InterPro"/>
</dbReference>
<dbReference type="InterPro" id="IPR031848">
    <property type="entry name" value="PrlF_antitoxin"/>
</dbReference>
<evidence type="ECO:0000313" key="1">
    <source>
        <dbReference type="EMBL" id="AJP49005.1"/>
    </source>
</evidence>
<name>A0A0C5JAU5_9PROT</name>
<dbReference type="HOGENOM" id="CLU_143957_1_1_4"/>